<dbReference type="GO" id="GO:1990246">
    <property type="term" value="C:uniplex complex"/>
    <property type="evidence" value="ECO:0007669"/>
    <property type="project" value="TreeGrafter"/>
</dbReference>
<gene>
    <name evidence="5" type="ORF">ONB1V03_LOCUS19078</name>
</gene>
<dbReference type="AlphaFoldDB" id="A0A7R9MMD1"/>
<evidence type="ECO:0000313" key="5">
    <source>
        <dbReference type="EMBL" id="CAD7662518.1"/>
    </source>
</evidence>
<dbReference type="GO" id="GO:0005509">
    <property type="term" value="F:calcium ion binding"/>
    <property type="evidence" value="ECO:0007669"/>
    <property type="project" value="InterPro"/>
</dbReference>
<protein>
    <submittedName>
        <fullName evidence="5">Uncharacterized protein</fullName>
    </submittedName>
</protein>
<organism evidence="5">
    <name type="scientific">Oppiella nova</name>
    <dbReference type="NCBI Taxonomy" id="334625"/>
    <lineage>
        <taxon>Eukaryota</taxon>
        <taxon>Metazoa</taxon>
        <taxon>Ecdysozoa</taxon>
        <taxon>Arthropoda</taxon>
        <taxon>Chelicerata</taxon>
        <taxon>Arachnida</taxon>
        <taxon>Acari</taxon>
        <taxon>Acariformes</taxon>
        <taxon>Sarcoptiformes</taxon>
        <taxon>Oribatida</taxon>
        <taxon>Brachypylina</taxon>
        <taxon>Oppioidea</taxon>
        <taxon>Oppiidae</taxon>
        <taxon>Oppiella</taxon>
    </lineage>
</organism>
<dbReference type="EMBL" id="CAJPVJ010028170">
    <property type="protein sequence ID" value="CAG2179654.1"/>
    <property type="molecule type" value="Genomic_DNA"/>
</dbReference>
<keyword evidence="4" id="KW-0472">Membrane</keyword>
<feature type="non-terminal residue" evidence="5">
    <location>
        <position position="203"/>
    </location>
</feature>
<reference evidence="5" key="1">
    <citation type="submission" date="2020-11" db="EMBL/GenBank/DDBJ databases">
        <authorList>
            <person name="Tran Van P."/>
        </authorList>
    </citation>
    <scope>NUCLEOTIDE SEQUENCE</scope>
</reference>
<name>A0A7R9MMD1_9ACAR</name>
<dbReference type="GO" id="GO:0036444">
    <property type="term" value="P:calcium import into the mitochondrion"/>
    <property type="evidence" value="ECO:0007669"/>
    <property type="project" value="TreeGrafter"/>
</dbReference>
<dbReference type="PANTHER" id="PTHR12294:SF1">
    <property type="entry name" value="CALCIUM UPTAKE PROTEIN 1, MITOCHONDRIAL"/>
    <property type="match status" value="1"/>
</dbReference>
<comment type="subcellular location">
    <subcellularLocation>
        <location evidence="1">Mitochondrion inner membrane</location>
    </subcellularLocation>
</comment>
<evidence type="ECO:0000256" key="4">
    <source>
        <dbReference type="ARBA" id="ARBA00023136"/>
    </source>
</evidence>
<evidence type="ECO:0000256" key="3">
    <source>
        <dbReference type="ARBA" id="ARBA00022737"/>
    </source>
</evidence>
<keyword evidence="2" id="KW-0479">Metal-binding</keyword>
<proteinExistence type="predicted"/>
<dbReference type="EMBL" id="OC942995">
    <property type="protein sequence ID" value="CAD7662518.1"/>
    <property type="molecule type" value="Genomic_DNA"/>
</dbReference>
<dbReference type="OrthoDB" id="10056860at2759"/>
<accession>A0A7R9MMD1</accession>
<dbReference type="InterPro" id="IPR039800">
    <property type="entry name" value="MICU1/2/3"/>
</dbReference>
<evidence type="ECO:0000256" key="1">
    <source>
        <dbReference type="ARBA" id="ARBA00004273"/>
    </source>
</evidence>
<dbReference type="PANTHER" id="PTHR12294">
    <property type="entry name" value="EF HAND DOMAIN FAMILY A1,A2-RELATED"/>
    <property type="match status" value="1"/>
</dbReference>
<keyword evidence="3" id="KW-0677">Repeat</keyword>
<dbReference type="Proteomes" id="UP000728032">
    <property type="component" value="Unassembled WGS sequence"/>
</dbReference>
<evidence type="ECO:0000256" key="2">
    <source>
        <dbReference type="ARBA" id="ARBA00022723"/>
    </source>
</evidence>
<sequence length="203" mass="24238">MSLSKLITRHSSYSIFANKYHSIGHTNRFLCHLVVNRNHILSHSRITDYVIHTKRTFKQRDRFSHEKALIGLPRHRIYPHICILMMLTMIFDWGNIWEYYIPDYITDPIEVKWYQIGRIIQKICGVKRVDALSMDKTHTHEDTVTDKSGGKSHKKGFRDRKIIEYENRVRLYSNPDKIFRYFASLKIIYDSNESQIFMTPDDV</sequence>
<dbReference type="GO" id="GO:0051560">
    <property type="term" value="P:mitochondrial calcium ion homeostasis"/>
    <property type="evidence" value="ECO:0007669"/>
    <property type="project" value="TreeGrafter"/>
</dbReference>
<keyword evidence="6" id="KW-1185">Reference proteome</keyword>
<evidence type="ECO:0000313" key="6">
    <source>
        <dbReference type="Proteomes" id="UP000728032"/>
    </source>
</evidence>